<comment type="subcellular location">
    <subcellularLocation>
        <location evidence="1">Membrane</location>
        <topology evidence="1">Multi-pass membrane protein</topology>
    </subcellularLocation>
</comment>
<keyword evidence="5 7" id="KW-0472">Membrane</keyword>
<feature type="region of interest" description="Disordered" evidence="6">
    <location>
        <begin position="313"/>
        <end position="348"/>
    </location>
</feature>
<dbReference type="SUPFAM" id="SSF103481">
    <property type="entry name" value="Multidrug resistance efflux transporter EmrE"/>
    <property type="match status" value="2"/>
</dbReference>
<evidence type="ECO:0000259" key="8">
    <source>
        <dbReference type="Pfam" id="PF00892"/>
    </source>
</evidence>
<feature type="transmembrane region" description="Helical" evidence="7">
    <location>
        <begin position="199"/>
        <end position="219"/>
    </location>
</feature>
<dbReference type="EMBL" id="JACYXC010000001">
    <property type="protein sequence ID" value="MBH5333743.1"/>
    <property type="molecule type" value="Genomic_DNA"/>
</dbReference>
<reference evidence="9 10" key="1">
    <citation type="submission" date="2020-09" db="EMBL/GenBank/DDBJ databases">
        <title>Biosynthesis of the nuclear factor of activated T cells inhibitor NFAT-133 and its congeners in Streptomyces pactum.</title>
        <authorList>
            <person name="Zhou W."/>
            <person name="Posri P."/>
            <person name="Abugrain M.E."/>
            <person name="Weisberg A.J."/>
            <person name="Chang J.H."/>
            <person name="Mahmud T."/>
        </authorList>
    </citation>
    <scope>NUCLEOTIDE SEQUENCE [LARGE SCALE GENOMIC DNA]</scope>
    <source>
        <strain evidence="9 10">ATCC 27456</strain>
    </source>
</reference>
<dbReference type="Proteomes" id="UP000807371">
    <property type="component" value="Unassembled WGS sequence"/>
</dbReference>
<dbReference type="InterPro" id="IPR037185">
    <property type="entry name" value="EmrE-like"/>
</dbReference>
<evidence type="ECO:0000256" key="1">
    <source>
        <dbReference type="ARBA" id="ARBA00004141"/>
    </source>
</evidence>
<feature type="transmembrane region" description="Helical" evidence="7">
    <location>
        <begin position="110"/>
        <end position="133"/>
    </location>
</feature>
<dbReference type="InterPro" id="IPR000620">
    <property type="entry name" value="EamA_dom"/>
</dbReference>
<evidence type="ECO:0000256" key="2">
    <source>
        <dbReference type="ARBA" id="ARBA00007362"/>
    </source>
</evidence>
<evidence type="ECO:0000313" key="10">
    <source>
        <dbReference type="Proteomes" id="UP000807371"/>
    </source>
</evidence>
<feature type="domain" description="EamA" evidence="8">
    <location>
        <begin position="13"/>
        <end position="156"/>
    </location>
</feature>
<feature type="transmembrane region" description="Helical" evidence="7">
    <location>
        <begin position="15"/>
        <end position="36"/>
    </location>
</feature>
<dbReference type="RefSeq" id="WP_197987520.1">
    <property type="nucleotide sequence ID" value="NZ_JACYXC010000001.1"/>
</dbReference>
<sequence length="348" mass="34883">MHTSPSPALPVGRGLFYVTVAAVAWGTAGAAAALLYRGSGLGPLALTFWRTLGGLLLLLAARPLRGRRTPGPRRRPAEPRRRRMERVVVTGAGLTVFQTAYFGAVQHTGLAVGTVVTLGAAPVMVALGGRLLLGERLGAGGTFAVAGALAGLMVLVLGSGGTGTVRTAGVLLALLSAAGYSTLTVYTRHLGGSGGHDPYTTTMTSFAVGAVCLLPFAGWEGLWPHGEELARTLWLLGYMAAVPTALAYGLYFAGLAAVRGTTVTVITLIEPVTAAVIAVALLDEHLTGATVLGTAVLLSAVAALAVAETRSGAATRPGAEARGAGPGAEAPPETRPGAEASPGAAPAG</sequence>
<proteinExistence type="inferred from homology"/>
<keyword evidence="10" id="KW-1185">Reference proteome</keyword>
<feature type="transmembrane region" description="Helical" evidence="7">
    <location>
        <begin position="288"/>
        <end position="307"/>
    </location>
</feature>
<feature type="transmembrane region" description="Helical" evidence="7">
    <location>
        <begin position="140"/>
        <end position="161"/>
    </location>
</feature>
<accession>A0ABS0NEW0</accession>
<comment type="caution">
    <text evidence="9">The sequence shown here is derived from an EMBL/GenBank/DDBJ whole genome shotgun (WGS) entry which is preliminary data.</text>
</comment>
<gene>
    <name evidence="9" type="ORF">IHE55_02550</name>
</gene>
<feature type="transmembrane region" description="Helical" evidence="7">
    <location>
        <begin position="48"/>
        <end position="65"/>
    </location>
</feature>
<feature type="transmembrane region" description="Helical" evidence="7">
    <location>
        <begin position="231"/>
        <end position="251"/>
    </location>
</feature>
<evidence type="ECO:0000256" key="4">
    <source>
        <dbReference type="ARBA" id="ARBA00022989"/>
    </source>
</evidence>
<feature type="domain" description="EamA" evidence="8">
    <location>
        <begin position="168"/>
        <end position="303"/>
    </location>
</feature>
<evidence type="ECO:0000256" key="5">
    <source>
        <dbReference type="ARBA" id="ARBA00023136"/>
    </source>
</evidence>
<evidence type="ECO:0000256" key="6">
    <source>
        <dbReference type="SAM" id="MobiDB-lite"/>
    </source>
</evidence>
<dbReference type="InterPro" id="IPR050638">
    <property type="entry name" value="AA-Vitamin_Transporters"/>
</dbReference>
<organism evidence="9 10">
    <name type="scientific">Streptomyces pactum</name>
    <dbReference type="NCBI Taxonomy" id="68249"/>
    <lineage>
        <taxon>Bacteria</taxon>
        <taxon>Bacillati</taxon>
        <taxon>Actinomycetota</taxon>
        <taxon>Actinomycetes</taxon>
        <taxon>Kitasatosporales</taxon>
        <taxon>Streptomycetaceae</taxon>
        <taxon>Streptomyces</taxon>
    </lineage>
</organism>
<name>A0ABS0NEW0_9ACTN</name>
<evidence type="ECO:0000256" key="7">
    <source>
        <dbReference type="SAM" id="Phobius"/>
    </source>
</evidence>
<evidence type="ECO:0000313" key="9">
    <source>
        <dbReference type="EMBL" id="MBH5333743.1"/>
    </source>
</evidence>
<keyword evidence="4 7" id="KW-1133">Transmembrane helix</keyword>
<feature type="transmembrane region" description="Helical" evidence="7">
    <location>
        <begin position="167"/>
        <end position="187"/>
    </location>
</feature>
<dbReference type="Pfam" id="PF00892">
    <property type="entry name" value="EamA"/>
    <property type="match status" value="2"/>
</dbReference>
<feature type="transmembrane region" description="Helical" evidence="7">
    <location>
        <begin position="263"/>
        <end position="282"/>
    </location>
</feature>
<protein>
    <submittedName>
        <fullName evidence="9">EamA family transporter</fullName>
    </submittedName>
</protein>
<comment type="similarity">
    <text evidence="2">Belongs to the EamA transporter family.</text>
</comment>
<evidence type="ECO:0000256" key="3">
    <source>
        <dbReference type="ARBA" id="ARBA00022692"/>
    </source>
</evidence>
<dbReference type="PANTHER" id="PTHR32322">
    <property type="entry name" value="INNER MEMBRANE TRANSPORTER"/>
    <property type="match status" value="1"/>
</dbReference>
<dbReference type="PANTHER" id="PTHR32322:SF2">
    <property type="entry name" value="EAMA DOMAIN-CONTAINING PROTEIN"/>
    <property type="match status" value="1"/>
</dbReference>
<feature type="transmembrane region" description="Helical" evidence="7">
    <location>
        <begin position="86"/>
        <end position="104"/>
    </location>
</feature>
<keyword evidence="3 7" id="KW-0812">Transmembrane</keyword>